<dbReference type="PANTHER" id="PTHR12612">
    <property type="entry name" value="NUCLEAR TRANSPORT FACTOR 2"/>
    <property type="match status" value="1"/>
</dbReference>
<keyword evidence="1" id="KW-0539">Nucleus</keyword>
<dbReference type="GO" id="GO:0051028">
    <property type="term" value="P:mRNA transport"/>
    <property type="evidence" value="ECO:0007669"/>
    <property type="project" value="UniProtKB-UniRule"/>
</dbReference>
<comment type="function">
    <text evidence="1">Has a role in nuclear-cytoplasmic transport of proteins and mRNAs.</text>
</comment>
<proteinExistence type="predicted"/>
<dbReference type="EMBL" id="FN668640">
    <property type="protein sequence ID" value="CBK21020.2"/>
    <property type="molecule type" value="Genomic_DNA"/>
</dbReference>
<dbReference type="AlphaFoldDB" id="D8LYY1"/>
<dbReference type="InterPro" id="IPR002075">
    <property type="entry name" value="NTF2_dom"/>
</dbReference>
<protein>
    <recommendedName>
        <fullName evidence="2">NTF2 domain-containing protein</fullName>
    </recommendedName>
</protein>
<dbReference type="InterPro" id="IPR018222">
    <property type="entry name" value="Nuclear_transport_factor_2_euk"/>
</dbReference>
<dbReference type="GO" id="GO:0005737">
    <property type="term" value="C:cytoplasm"/>
    <property type="evidence" value="ECO:0007669"/>
    <property type="project" value="UniProtKB-SubCell"/>
</dbReference>
<organism evidence="3">
    <name type="scientific">Blastocystis hominis</name>
    <dbReference type="NCBI Taxonomy" id="12968"/>
    <lineage>
        <taxon>Eukaryota</taxon>
        <taxon>Sar</taxon>
        <taxon>Stramenopiles</taxon>
        <taxon>Bigyra</taxon>
        <taxon>Opalozoa</taxon>
        <taxon>Opalinata</taxon>
        <taxon>Blastocystidae</taxon>
        <taxon>Blastocystis</taxon>
    </lineage>
</organism>
<dbReference type="InterPro" id="IPR045875">
    <property type="entry name" value="NTF2"/>
</dbReference>
<dbReference type="RefSeq" id="XP_012895068.1">
    <property type="nucleotide sequence ID" value="XM_013039614.1"/>
</dbReference>
<reference evidence="3" key="1">
    <citation type="submission" date="2010-02" db="EMBL/GenBank/DDBJ databases">
        <title>Sequencing and annotation of the Blastocystis hominis genome.</title>
        <authorList>
            <person name="Wincker P."/>
        </authorList>
    </citation>
    <scope>NUCLEOTIDE SEQUENCE</scope>
    <source>
        <strain evidence="3">Singapore isolate B</strain>
    </source>
</reference>
<feature type="domain" description="NTF2" evidence="2">
    <location>
        <begin position="1"/>
        <end position="84"/>
    </location>
</feature>
<evidence type="ECO:0000313" key="3">
    <source>
        <dbReference type="EMBL" id="CBK21020.2"/>
    </source>
</evidence>
<evidence type="ECO:0000256" key="1">
    <source>
        <dbReference type="RuleBase" id="RU369002"/>
    </source>
</evidence>
<dbReference type="Gene3D" id="3.10.450.50">
    <property type="match status" value="1"/>
</dbReference>
<dbReference type="GO" id="GO:0015031">
    <property type="term" value="P:protein transport"/>
    <property type="evidence" value="ECO:0007669"/>
    <property type="project" value="UniProtKB-KW"/>
</dbReference>
<name>D8LYY1_BLAHO</name>
<dbReference type="GeneID" id="24918517"/>
<accession>D8LYY1</accession>
<dbReference type="InterPro" id="IPR032710">
    <property type="entry name" value="NTF2-like_dom_sf"/>
</dbReference>
<dbReference type="FunCoup" id="D8LYY1">
    <property type="interactions" value="597"/>
</dbReference>
<keyword evidence="1" id="KW-0963">Cytoplasm</keyword>
<dbReference type="OrthoDB" id="6507044at2759"/>
<dbReference type="GO" id="GO:0005634">
    <property type="term" value="C:nucleus"/>
    <property type="evidence" value="ECO:0007669"/>
    <property type="project" value="UniProtKB-SubCell"/>
</dbReference>
<dbReference type="PROSITE" id="PS50177">
    <property type="entry name" value="NTF2_DOMAIN"/>
    <property type="match status" value="1"/>
</dbReference>
<evidence type="ECO:0000313" key="4">
    <source>
        <dbReference type="Proteomes" id="UP000008312"/>
    </source>
</evidence>
<dbReference type="GO" id="GO:0006913">
    <property type="term" value="P:nucleocytoplasmic transport"/>
    <property type="evidence" value="ECO:0007669"/>
    <property type="project" value="UniProtKB-UniRule"/>
</dbReference>
<dbReference type="InParanoid" id="D8LYY1"/>
<keyword evidence="1" id="KW-0813">Transport</keyword>
<keyword evidence="1" id="KW-0653">Protein transport</keyword>
<evidence type="ECO:0000259" key="2">
    <source>
        <dbReference type="PROSITE" id="PS50177"/>
    </source>
</evidence>
<keyword evidence="4" id="KW-1185">Reference proteome</keyword>
<sequence length="100" mass="11412">MLTFEGNEFLGTASIMGKITSIGATFAHDIKSTNVQPTSDGSVLICCTGMIRIDDNQPMMFAETFIIRDSGNNQYYVHNDIFRLILEYHCLFQQLFEYTR</sequence>
<gene>
    <name evidence="3" type="ORF">GSBLH_T00001244001</name>
</gene>
<dbReference type="Pfam" id="PF02136">
    <property type="entry name" value="NTF2"/>
    <property type="match status" value="1"/>
</dbReference>
<comment type="subcellular location">
    <subcellularLocation>
        <location evidence="1">Cytoplasm</location>
    </subcellularLocation>
    <subcellularLocation>
        <location evidence="1">Nucleus</location>
    </subcellularLocation>
</comment>
<dbReference type="Proteomes" id="UP000008312">
    <property type="component" value="Unassembled WGS sequence"/>
</dbReference>
<dbReference type="SUPFAM" id="SSF54427">
    <property type="entry name" value="NTF2-like"/>
    <property type="match status" value="1"/>
</dbReference>